<keyword evidence="2" id="KW-1185">Reference proteome</keyword>
<dbReference type="Proteomes" id="UP000318331">
    <property type="component" value="Unassembled WGS sequence"/>
</dbReference>
<dbReference type="RefSeq" id="WP_141916225.1">
    <property type="nucleotide sequence ID" value="NZ_BAAAYS010000027.1"/>
</dbReference>
<dbReference type="Pfam" id="PF12686">
    <property type="entry name" value="DUF3800"/>
    <property type="match status" value="1"/>
</dbReference>
<organism evidence="1 2">
    <name type="scientific">Klugiella xanthotipulae</name>
    <dbReference type="NCBI Taxonomy" id="244735"/>
    <lineage>
        <taxon>Bacteria</taxon>
        <taxon>Bacillati</taxon>
        <taxon>Actinomycetota</taxon>
        <taxon>Actinomycetes</taxon>
        <taxon>Micrococcales</taxon>
        <taxon>Microbacteriaceae</taxon>
        <taxon>Klugiella</taxon>
    </lineage>
</organism>
<evidence type="ECO:0000313" key="2">
    <source>
        <dbReference type="Proteomes" id="UP000318331"/>
    </source>
</evidence>
<dbReference type="InterPro" id="IPR024524">
    <property type="entry name" value="DUF3800"/>
</dbReference>
<dbReference type="EMBL" id="VFPN01000001">
    <property type="protein sequence ID" value="TQM66136.1"/>
    <property type="molecule type" value="Genomic_DNA"/>
</dbReference>
<protein>
    <submittedName>
        <fullName evidence="1">Uncharacterized protein DUF3800</fullName>
    </submittedName>
</protein>
<name>A0A543I697_9MICO</name>
<reference evidence="1 2" key="1">
    <citation type="submission" date="2019-06" db="EMBL/GenBank/DDBJ databases">
        <title>Sequencing the genomes of 1000 actinobacteria strains.</title>
        <authorList>
            <person name="Klenk H.-P."/>
        </authorList>
    </citation>
    <scope>NUCLEOTIDE SEQUENCE [LARGE SCALE GENOMIC DNA]</scope>
    <source>
        <strain evidence="1 2">DSM 18031</strain>
    </source>
</reference>
<proteinExistence type="predicted"/>
<dbReference type="AlphaFoldDB" id="A0A543I697"/>
<evidence type="ECO:0000313" key="1">
    <source>
        <dbReference type="EMBL" id="TQM66136.1"/>
    </source>
</evidence>
<comment type="caution">
    <text evidence="1">The sequence shown here is derived from an EMBL/GenBank/DDBJ whole genome shotgun (WGS) entry which is preliminary data.</text>
</comment>
<dbReference type="OrthoDB" id="3684031at2"/>
<accession>A0A543I697</accession>
<gene>
    <name evidence="1" type="ORF">FB466_0965</name>
</gene>
<sequence length="249" mass="27831">MLFAFVDETGDRGVGPKSSEFFAMAAVVVHEEQRAELAQAIARIKTAFTIPPATPLHWVKHCKTYSRRHLVTRELAKVPGVCVNYVVFQKAGIPSKATILEDGVKFYNYVAGIMMERLLLTAECWPGGKQKIQVQFGHVKGFDHEVTLNYFRLKTRVPSGYADWALLERHPRFADMSLNSGLQAADQYAGILKVAICGDSYGGFEAVHLLSLRNQIRRAGDGRSWGYGFKVMGRVDFGALYDWWPEGGL</sequence>